<comment type="subcellular location">
    <subcellularLocation>
        <location evidence="1">Cell outer membrane</location>
    </subcellularLocation>
</comment>
<evidence type="ECO:0000256" key="6">
    <source>
        <dbReference type="SAM" id="SignalP"/>
    </source>
</evidence>
<dbReference type="InterPro" id="IPR051906">
    <property type="entry name" value="TolC-like"/>
</dbReference>
<keyword evidence="5" id="KW-0998">Cell outer membrane</keyword>
<proteinExistence type="predicted"/>
<dbReference type="EMBL" id="QKZV01000002">
    <property type="protein sequence ID" value="PZX64423.1"/>
    <property type="molecule type" value="Genomic_DNA"/>
</dbReference>
<sequence>MKNVFIIFCLCFFSVQLQAQAVLNLQQIKDSIYRHHPAFKMFDVASKSLQEEAGGAYSWSSPQVGAGFFMTPYNPEKWKVMNGQPGMGAFMISVEQMFPNKQKQQTTFAYLNERANVEQQKKQVSLNEYMFQAQSSYWSWVIAEKKLNVIQQQQLLLKQMLQQAEIQYANNISTLNGYYKTKSALENLKNTAWQLQSVIAQSKVMLNTLMNRSGSTDLLIDTTIQWTDFNDAMFAPEALQQKSELQVLDAAMKVNKLQYDAEMNQLKPEYGVRFDQMMGWAKQPWLFTAMLTVKLPFAKWAAKANKAKAQSLLTENESLNLQKQVIVNDAVGKANTLWLQLKLKKQQLQLYTNKIIPALQKNYETANTAFAQNTGNLFELFDAWQTLYDTNIMFLNEEEAALQLQAELLKVTEIKL</sequence>
<evidence type="ECO:0000256" key="5">
    <source>
        <dbReference type="ARBA" id="ARBA00023237"/>
    </source>
</evidence>
<comment type="caution">
    <text evidence="7">The sequence shown here is derived from an EMBL/GenBank/DDBJ whole genome shotgun (WGS) entry which is preliminary data.</text>
</comment>
<dbReference type="SUPFAM" id="SSF56954">
    <property type="entry name" value="Outer membrane efflux proteins (OEP)"/>
    <property type="match status" value="1"/>
</dbReference>
<name>A0A2W7RUR2_9BACT</name>
<keyword evidence="8" id="KW-1185">Reference proteome</keyword>
<evidence type="ECO:0000313" key="8">
    <source>
        <dbReference type="Proteomes" id="UP000249720"/>
    </source>
</evidence>
<dbReference type="Gene3D" id="1.20.1600.10">
    <property type="entry name" value="Outer membrane efflux proteins (OEP)"/>
    <property type="match status" value="1"/>
</dbReference>
<evidence type="ECO:0000256" key="2">
    <source>
        <dbReference type="ARBA" id="ARBA00022452"/>
    </source>
</evidence>
<dbReference type="GO" id="GO:0015288">
    <property type="term" value="F:porin activity"/>
    <property type="evidence" value="ECO:0007669"/>
    <property type="project" value="TreeGrafter"/>
</dbReference>
<dbReference type="PANTHER" id="PTHR30026">
    <property type="entry name" value="OUTER MEMBRANE PROTEIN TOLC"/>
    <property type="match status" value="1"/>
</dbReference>
<keyword evidence="6" id="KW-0732">Signal</keyword>
<feature type="chain" id="PRO_5015910076" evidence="6">
    <location>
        <begin position="22"/>
        <end position="416"/>
    </location>
</feature>
<keyword evidence="3" id="KW-0812">Transmembrane</keyword>
<reference evidence="7 8" key="1">
    <citation type="submission" date="2018-06" db="EMBL/GenBank/DDBJ databases">
        <title>Genomic Encyclopedia of Archaeal and Bacterial Type Strains, Phase II (KMG-II): from individual species to whole genera.</title>
        <authorList>
            <person name="Goeker M."/>
        </authorList>
    </citation>
    <scope>NUCLEOTIDE SEQUENCE [LARGE SCALE GENOMIC DNA]</scope>
    <source>
        <strain evidence="7 8">DSM 23241</strain>
    </source>
</reference>
<gene>
    <name evidence="7" type="ORF">LX80_00619</name>
</gene>
<accession>A0A2W7RUR2</accession>
<dbReference type="GO" id="GO:0009279">
    <property type="term" value="C:cell outer membrane"/>
    <property type="evidence" value="ECO:0007669"/>
    <property type="project" value="UniProtKB-SubCell"/>
</dbReference>
<dbReference type="GO" id="GO:1990281">
    <property type="term" value="C:efflux pump complex"/>
    <property type="evidence" value="ECO:0007669"/>
    <property type="project" value="TreeGrafter"/>
</dbReference>
<evidence type="ECO:0000256" key="3">
    <source>
        <dbReference type="ARBA" id="ARBA00022692"/>
    </source>
</evidence>
<evidence type="ECO:0000256" key="1">
    <source>
        <dbReference type="ARBA" id="ARBA00004442"/>
    </source>
</evidence>
<dbReference type="PANTHER" id="PTHR30026:SF20">
    <property type="entry name" value="OUTER MEMBRANE PROTEIN TOLC"/>
    <property type="match status" value="1"/>
</dbReference>
<protein>
    <submittedName>
        <fullName evidence="7">Outer membrane protein TolC</fullName>
    </submittedName>
</protein>
<feature type="signal peptide" evidence="6">
    <location>
        <begin position="1"/>
        <end position="21"/>
    </location>
</feature>
<keyword evidence="4" id="KW-0472">Membrane</keyword>
<evidence type="ECO:0000256" key="4">
    <source>
        <dbReference type="ARBA" id="ARBA00023136"/>
    </source>
</evidence>
<dbReference type="GO" id="GO:0015562">
    <property type="term" value="F:efflux transmembrane transporter activity"/>
    <property type="evidence" value="ECO:0007669"/>
    <property type="project" value="InterPro"/>
</dbReference>
<dbReference type="RefSeq" id="WP_170120360.1">
    <property type="nucleotide sequence ID" value="NZ_QKZV01000002.1"/>
</dbReference>
<dbReference type="AlphaFoldDB" id="A0A2W7RUR2"/>
<keyword evidence="2" id="KW-1134">Transmembrane beta strand</keyword>
<dbReference type="Proteomes" id="UP000249720">
    <property type="component" value="Unassembled WGS sequence"/>
</dbReference>
<evidence type="ECO:0000313" key="7">
    <source>
        <dbReference type="EMBL" id="PZX64423.1"/>
    </source>
</evidence>
<organism evidence="7 8">
    <name type="scientific">Hydrotalea sandarakina</name>
    <dbReference type="NCBI Taxonomy" id="1004304"/>
    <lineage>
        <taxon>Bacteria</taxon>
        <taxon>Pseudomonadati</taxon>
        <taxon>Bacteroidota</taxon>
        <taxon>Chitinophagia</taxon>
        <taxon>Chitinophagales</taxon>
        <taxon>Chitinophagaceae</taxon>
        <taxon>Hydrotalea</taxon>
    </lineage>
</organism>